<protein>
    <submittedName>
        <fullName evidence="2">Uncharacterized protein</fullName>
    </submittedName>
</protein>
<comment type="caution">
    <text evidence="2">The sequence shown here is derived from an EMBL/GenBank/DDBJ whole genome shotgun (WGS) entry which is preliminary data.</text>
</comment>
<proteinExistence type="predicted"/>
<evidence type="ECO:0000313" key="3">
    <source>
        <dbReference type="EMBL" id="KAE9288857.1"/>
    </source>
</evidence>
<organism evidence="2 5">
    <name type="scientific">Phytophthora rubi</name>
    <dbReference type="NCBI Taxonomy" id="129364"/>
    <lineage>
        <taxon>Eukaryota</taxon>
        <taxon>Sar</taxon>
        <taxon>Stramenopiles</taxon>
        <taxon>Oomycota</taxon>
        <taxon>Peronosporomycetes</taxon>
        <taxon>Peronosporales</taxon>
        <taxon>Peronosporaceae</taxon>
        <taxon>Phytophthora</taxon>
    </lineage>
</organism>
<dbReference type="EMBL" id="QXFU01003154">
    <property type="protein sequence ID" value="KAE8977889.1"/>
    <property type="molecule type" value="Genomic_DNA"/>
</dbReference>
<accession>A0A6A3I4Q2</accession>
<name>A0A6A3I4Q2_9STRA</name>
<gene>
    <name evidence="2" type="ORF">PR002_g24878</name>
    <name evidence="3" type="ORF">PR003_g25700</name>
</gene>
<evidence type="ECO:0000256" key="1">
    <source>
        <dbReference type="SAM" id="MobiDB-lite"/>
    </source>
</evidence>
<feature type="region of interest" description="Disordered" evidence="1">
    <location>
        <begin position="90"/>
        <end position="109"/>
    </location>
</feature>
<evidence type="ECO:0000313" key="2">
    <source>
        <dbReference type="EMBL" id="KAE8977889.1"/>
    </source>
</evidence>
<evidence type="ECO:0000313" key="5">
    <source>
        <dbReference type="Proteomes" id="UP000435112"/>
    </source>
</evidence>
<evidence type="ECO:0000313" key="4">
    <source>
        <dbReference type="Proteomes" id="UP000434957"/>
    </source>
</evidence>
<dbReference type="EMBL" id="QXFT01003144">
    <property type="protein sequence ID" value="KAE9288857.1"/>
    <property type="molecule type" value="Genomic_DNA"/>
</dbReference>
<dbReference type="Proteomes" id="UP000435112">
    <property type="component" value="Unassembled WGS sequence"/>
</dbReference>
<reference evidence="2 5" key="1">
    <citation type="submission" date="2018-09" db="EMBL/GenBank/DDBJ databases">
        <title>Genomic investigation of the strawberry pathogen Phytophthora fragariae indicates pathogenicity is determined by transcriptional variation in three key races.</title>
        <authorList>
            <person name="Adams T.M."/>
            <person name="Armitage A.D."/>
            <person name="Sobczyk M.K."/>
            <person name="Bates H.J."/>
            <person name="Dunwell J.M."/>
            <person name="Nellist C.F."/>
            <person name="Harrison R.J."/>
        </authorList>
    </citation>
    <scope>NUCLEOTIDE SEQUENCE [LARGE SCALE GENOMIC DNA]</scope>
    <source>
        <strain evidence="2 5">SCRP324</strain>
        <strain evidence="3 4">SCRP333</strain>
    </source>
</reference>
<dbReference type="Proteomes" id="UP000434957">
    <property type="component" value="Unassembled WGS sequence"/>
</dbReference>
<keyword evidence="4" id="KW-1185">Reference proteome</keyword>
<sequence length="109" mass="11740">MRGSLPSCFSLRIGSTWPIVLASLPLRWWVPCGIAKSTLLAPATNFSRCDIGLGTSTASTFDRVGWLAQARRSATSVPSWSCRTPVWPANATKRSSRGAPLGLPRARVL</sequence>
<dbReference type="AlphaFoldDB" id="A0A6A3I4Q2"/>